<dbReference type="OrthoDB" id="3221235at2759"/>
<sequence>MDSRLARRFPPEIVSKIFLECIDIGETTLPDRAPILLTRVSRWWRAIALSTPRLWSYLRLRTPYADRGIKHLESYLAALQAWLSLSQSLPLSFELRWRESPEIHGLVGETSIAKSLHILCAHCLRWKNVVIDLSLIAYDPTTQLKECWSLPLLETFCIHNESSRGNPYCISFLQRAPRLHQATIAYPSLDSWILPWSRLTRFSLILYGRFYSKFNVDLFLETLSYCTNLDDFRFECSTRTPIIRDTSATALIPKLQSLQMGISLYNGIFDEDEDERTSLVVECLMHLILPKLRKLRISVQQCRYTWDVYLTDFVIHFADTLECLEMHGCQLPYEVARDMLEHLPNLTTISVSLSTPEYGYNADWSILDALALRSTANGSGQWVVNPNPNPNLTHISIHRSKCSSIFSSNFHVNENLWSGSLFSLGLTTMIQSRWQARANSHDMAGGATAPGLTSVSFDVEEMDSAAPSLYACIAQCMEEGLRVSHTDSDAPPYYSSIDIRFDHLIL</sequence>
<dbReference type="EMBL" id="SGPL01000181">
    <property type="protein sequence ID" value="THH15969.1"/>
    <property type="molecule type" value="Genomic_DNA"/>
</dbReference>
<dbReference type="Gene3D" id="3.80.10.10">
    <property type="entry name" value="Ribonuclease Inhibitor"/>
    <property type="match status" value="1"/>
</dbReference>
<accession>A0A4S4LU37</accession>
<proteinExistence type="predicted"/>
<organism evidence="1 2">
    <name type="scientific">Bondarzewia mesenterica</name>
    <dbReference type="NCBI Taxonomy" id="1095465"/>
    <lineage>
        <taxon>Eukaryota</taxon>
        <taxon>Fungi</taxon>
        <taxon>Dikarya</taxon>
        <taxon>Basidiomycota</taxon>
        <taxon>Agaricomycotina</taxon>
        <taxon>Agaricomycetes</taxon>
        <taxon>Russulales</taxon>
        <taxon>Bondarzewiaceae</taxon>
        <taxon>Bondarzewia</taxon>
    </lineage>
</organism>
<reference evidence="1 2" key="1">
    <citation type="submission" date="2019-02" db="EMBL/GenBank/DDBJ databases">
        <title>Genome sequencing of the rare red list fungi Bondarzewia mesenterica.</title>
        <authorList>
            <person name="Buettner E."/>
            <person name="Kellner H."/>
        </authorList>
    </citation>
    <scope>NUCLEOTIDE SEQUENCE [LARGE SCALE GENOMIC DNA]</scope>
    <source>
        <strain evidence="1 2">DSM 108281</strain>
    </source>
</reference>
<name>A0A4S4LU37_9AGAM</name>
<dbReference type="Proteomes" id="UP000310158">
    <property type="component" value="Unassembled WGS sequence"/>
</dbReference>
<evidence type="ECO:0000313" key="1">
    <source>
        <dbReference type="EMBL" id="THH15969.1"/>
    </source>
</evidence>
<dbReference type="InterPro" id="IPR032675">
    <property type="entry name" value="LRR_dom_sf"/>
</dbReference>
<gene>
    <name evidence="1" type="ORF">EW146_g4593</name>
</gene>
<evidence type="ECO:0000313" key="2">
    <source>
        <dbReference type="Proteomes" id="UP000310158"/>
    </source>
</evidence>
<protein>
    <submittedName>
        <fullName evidence="1">Uncharacterized protein</fullName>
    </submittedName>
</protein>
<keyword evidence="2" id="KW-1185">Reference proteome</keyword>
<comment type="caution">
    <text evidence="1">The sequence shown here is derived from an EMBL/GenBank/DDBJ whole genome shotgun (WGS) entry which is preliminary data.</text>
</comment>
<dbReference type="AlphaFoldDB" id="A0A4S4LU37"/>